<dbReference type="AlphaFoldDB" id="A0A3B0X9J1"/>
<gene>
    <name evidence="2" type="ORF">MNBD_GAMMA09-612</name>
</gene>
<dbReference type="EMBL" id="UOFI01000059">
    <property type="protein sequence ID" value="VAW64955.1"/>
    <property type="molecule type" value="Genomic_DNA"/>
</dbReference>
<evidence type="ECO:0000313" key="2">
    <source>
        <dbReference type="EMBL" id="VAW64955.1"/>
    </source>
</evidence>
<protein>
    <recommendedName>
        <fullName evidence="3">Type IV pilus biogenesis protein PilE</fullName>
    </recommendedName>
</protein>
<dbReference type="SUPFAM" id="SSF54523">
    <property type="entry name" value="Pili subunits"/>
    <property type="match status" value="1"/>
</dbReference>
<organism evidence="2">
    <name type="scientific">hydrothermal vent metagenome</name>
    <dbReference type="NCBI Taxonomy" id="652676"/>
    <lineage>
        <taxon>unclassified sequences</taxon>
        <taxon>metagenomes</taxon>
        <taxon>ecological metagenomes</taxon>
    </lineage>
</organism>
<dbReference type="NCBIfam" id="TIGR02532">
    <property type="entry name" value="IV_pilin_GFxxxE"/>
    <property type="match status" value="1"/>
</dbReference>
<feature type="transmembrane region" description="Helical" evidence="1">
    <location>
        <begin position="12"/>
        <end position="33"/>
    </location>
</feature>
<keyword evidence="1" id="KW-1133">Transmembrane helix</keyword>
<keyword evidence="1" id="KW-0812">Transmembrane</keyword>
<dbReference type="InterPro" id="IPR045584">
    <property type="entry name" value="Pilin-like"/>
</dbReference>
<reference evidence="2" key="1">
    <citation type="submission" date="2018-06" db="EMBL/GenBank/DDBJ databases">
        <authorList>
            <person name="Zhirakovskaya E."/>
        </authorList>
    </citation>
    <scope>NUCLEOTIDE SEQUENCE</scope>
</reference>
<dbReference type="PANTHER" id="PTHR30093">
    <property type="entry name" value="GENERAL SECRETION PATHWAY PROTEIN G"/>
    <property type="match status" value="1"/>
</dbReference>
<dbReference type="InterPro" id="IPR012902">
    <property type="entry name" value="N_methyl_site"/>
</dbReference>
<evidence type="ECO:0008006" key="3">
    <source>
        <dbReference type="Google" id="ProtNLM"/>
    </source>
</evidence>
<dbReference type="Pfam" id="PF07963">
    <property type="entry name" value="N_methyl"/>
    <property type="match status" value="1"/>
</dbReference>
<accession>A0A3B0X9J1</accession>
<proteinExistence type="predicted"/>
<sequence>MRNIRHSKGFTIIELLVVIGILGVLTTIALPAYRGYIDASCLSTANINANTLRAFEENYLIENGSYLSGTHNKTDTTSALTTGLHWNPDDDGRYKYVVAAGSTGSLTTSLKITVSSANCTADAIDGN</sequence>
<keyword evidence="1" id="KW-0472">Membrane</keyword>
<name>A0A3B0X9J1_9ZZZZ</name>
<dbReference type="Gene3D" id="3.30.700.10">
    <property type="entry name" value="Glycoprotein, Type 4 Pilin"/>
    <property type="match status" value="1"/>
</dbReference>
<evidence type="ECO:0000256" key="1">
    <source>
        <dbReference type="SAM" id="Phobius"/>
    </source>
</evidence>